<keyword evidence="1" id="KW-0812">Transmembrane</keyword>
<dbReference type="InterPro" id="IPR003848">
    <property type="entry name" value="DUF218"/>
</dbReference>
<protein>
    <submittedName>
        <fullName evidence="3">Vancomycin high temperature exclusion protein</fullName>
    </submittedName>
</protein>
<dbReference type="InterPro" id="IPR051599">
    <property type="entry name" value="Cell_Envelope_Assoc"/>
</dbReference>
<sequence>MEAENAKSGRLGAVWRRIGRKGRIALGVVVLGAAVPLLCDVVVGSSARVHTDAATVPPCRVALVLGTAPTVHGRPNLFYTYRLRAAADLWEAGAIDGVLVSGDNGNADYNEPDAMRADLVALGVPADVVTCDYAGFRTLDSVVRAKEVFGLERCIVVSQPTHAERAVYLAAAHGLDAIAFGAREPGARRARAKSRMREVAARTLAVFDVLLGTEPKFLGPPVEVATRERGVR</sequence>
<gene>
    <name evidence="3" type="ORF">Pla163_10500</name>
</gene>
<dbReference type="RefSeq" id="WP_145184590.1">
    <property type="nucleotide sequence ID" value="NZ_CP036290.1"/>
</dbReference>
<dbReference type="AlphaFoldDB" id="A0A518CXJ3"/>
<feature type="domain" description="DUF218" evidence="2">
    <location>
        <begin position="61"/>
        <end position="182"/>
    </location>
</feature>
<keyword evidence="1" id="KW-0472">Membrane</keyword>
<dbReference type="PANTHER" id="PTHR30336:SF6">
    <property type="entry name" value="INTEGRAL MEMBRANE PROTEIN"/>
    <property type="match status" value="1"/>
</dbReference>
<reference evidence="3 4" key="1">
    <citation type="submission" date="2019-02" db="EMBL/GenBank/DDBJ databases">
        <title>Deep-cultivation of Planctomycetes and their phenomic and genomic characterization uncovers novel biology.</title>
        <authorList>
            <person name="Wiegand S."/>
            <person name="Jogler M."/>
            <person name="Boedeker C."/>
            <person name="Pinto D."/>
            <person name="Vollmers J."/>
            <person name="Rivas-Marin E."/>
            <person name="Kohn T."/>
            <person name="Peeters S.H."/>
            <person name="Heuer A."/>
            <person name="Rast P."/>
            <person name="Oberbeckmann S."/>
            <person name="Bunk B."/>
            <person name="Jeske O."/>
            <person name="Meyerdierks A."/>
            <person name="Storesund J.E."/>
            <person name="Kallscheuer N."/>
            <person name="Luecker S."/>
            <person name="Lage O.M."/>
            <person name="Pohl T."/>
            <person name="Merkel B.J."/>
            <person name="Hornburger P."/>
            <person name="Mueller R.-W."/>
            <person name="Bruemmer F."/>
            <person name="Labrenz M."/>
            <person name="Spormann A.M."/>
            <person name="Op den Camp H."/>
            <person name="Overmann J."/>
            <person name="Amann R."/>
            <person name="Jetten M.S.M."/>
            <person name="Mascher T."/>
            <person name="Medema M.H."/>
            <person name="Devos D.P."/>
            <person name="Kaster A.-K."/>
            <person name="Ovreas L."/>
            <person name="Rohde M."/>
            <person name="Galperin M.Y."/>
            <person name="Jogler C."/>
        </authorList>
    </citation>
    <scope>NUCLEOTIDE SEQUENCE [LARGE SCALE GENOMIC DNA]</scope>
    <source>
        <strain evidence="3 4">Pla163</strain>
    </source>
</reference>
<evidence type="ECO:0000256" key="1">
    <source>
        <dbReference type="SAM" id="Phobius"/>
    </source>
</evidence>
<dbReference type="CDD" id="cd06259">
    <property type="entry name" value="YdcF-like"/>
    <property type="match status" value="1"/>
</dbReference>
<dbReference type="EMBL" id="CP036290">
    <property type="protein sequence ID" value="QDU83949.1"/>
    <property type="molecule type" value="Genomic_DNA"/>
</dbReference>
<name>A0A518CXJ3_9BACT</name>
<dbReference type="Pfam" id="PF02698">
    <property type="entry name" value="DUF218"/>
    <property type="match status" value="1"/>
</dbReference>
<dbReference type="PANTHER" id="PTHR30336">
    <property type="entry name" value="INNER MEMBRANE PROTEIN, PROBABLE PERMEASE"/>
    <property type="match status" value="1"/>
</dbReference>
<accession>A0A518CXJ3</accession>
<organism evidence="3 4">
    <name type="scientific">Rohdeia mirabilis</name>
    <dbReference type="NCBI Taxonomy" id="2528008"/>
    <lineage>
        <taxon>Bacteria</taxon>
        <taxon>Pseudomonadati</taxon>
        <taxon>Planctomycetota</taxon>
        <taxon>Planctomycetia</taxon>
        <taxon>Planctomycetia incertae sedis</taxon>
        <taxon>Rohdeia</taxon>
    </lineage>
</organism>
<evidence type="ECO:0000259" key="2">
    <source>
        <dbReference type="Pfam" id="PF02698"/>
    </source>
</evidence>
<keyword evidence="4" id="KW-1185">Reference proteome</keyword>
<proteinExistence type="predicted"/>
<dbReference type="Proteomes" id="UP000319342">
    <property type="component" value="Chromosome"/>
</dbReference>
<feature type="transmembrane region" description="Helical" evidence="1">
    <location>
        <begin position="24"/>
        <end position="43"/>
    </location>
</feature>
<keyword evidence="1" id="KW-1133">Transmembrane helix</keyword>
<dbReference type="GO" id="GO:0005886">
    <property type="term" value="C:plasma membrane"/>
    <property type="evidence" value="ECO:0007669"/>
    <property type="project" value="TreeGrafter"/>
</dbReference>
<dbReference type="OrthoDB" id="9782395at2"/>
<evidence type="ECO:0000313" key="3">
    <source>
        <dbReference type="EMBL" id="QDU83949.1"/>
    </source>
</evidence>
<evidence type="ECO:0000313" key="4">
    <source>
        <dbReference type="Proteomes" id="UP000319342"/>
    </source>
</evidence>